<evidence type="ECO:0000256" key="1">
    <source>
        <dbReference type="SAM" id="MobiDB-lite"/>
    </source>
</evidence>
<dbReference type="EMBL" id="JADCUA010000019">
    <property type="protein sequence ID" value="KAH9833315.1"/>
    <property type="molecule type" value="Genomic_DNA"/>
</dbReference>
<name>A0ABQ8K7T1_9APHY</name>
<reference evidence="3 4" key="1">
    <citation type="journal article" date="2021" name="Environ. Microbiol.">
        <title>Gene family expansions and transcriptome signatures uncover fungal adaptations to wood decay.</title>
        <authorList>
            <person name="Hage H."/>
            <person name="Miyauchi S."/>
            <person name="Viragh M."/>
            <person name="Drula E."/>
            <person name="Min B."/>
            <person name="Chaduli D."/>
            <person name="Navarro D."/>
            <person name="Favel A."/>
            <person name="Norest M."/>
            <person name="Lesage-Meessen L."/>
            <person name="Balint B."/>
            <person name="Merenyi Z."/>
            <person name="de Eugenio L."/>
            <person name="Morin E."/>
            <person name="Martinez A.T."/>
            <person name="Baldrian P."/>
            <person name="Stursova M."/>
            <person name="Martinez M.J."/>
            <person name="Novotny C."/>
            <person name="Magnuson J.K."/>
            <person name="Spatafora J.W."/>
            <person name="Maurice S."/>
            <person name="Pangilinan J."/>
            <person name="Andreopoulos W."/>
            <person name="LaButti K."/>
            <person name="Hundley H."/>
            <person name="Na H."/>
            <person name="Kuo A."/>
            <person name="Barry K."/>
            <person name="Lipzen A."/>
            <person name="Henrissat B."/>
            <person name="Riley R."/>
            <person name="Ahrendt S."/>
            <person name="Nagy L.G."/>
            <person name="Grigoriev I.V."/>
            <person name="Martin F."/>
            <person name="Rosso M.N."/>
        </authorList>
    </citation>
    <scope>NUCLEOTIDE SEQUENCE [LARGE SCALE GENOMIC DNA]</scope>
    <source>
        <strain evidence="3 4">CIRM-BRFM 1785</strain>
    </source>
</reference>
<keyword evidence="2" id="KW-1133">Transmembrane helix</keyword>
<protein>
    <submittedName>
        <fullName evidence="3">Uncharacterized protein</fullName>
    </submittedName>
</protein>
<keyword evidence="2" id="KW-0472">Membrane</keyword>
<evidence type="ECO:0000313" key="4">
    <source>
        <dbReference type="Proteomes" id="UP000814176"/>
    </source>
</evidence>
<evidence type="ECO:0000313" key="3">
    <source>
        <dbReference type="EMBL" id="KAH9833315.1"/>
    </source>
</evidence>
<keyword evidence="4" id="KW-1185">Reference proteome</keyword>
<feature type="transmembrane region" description="Helical" evidence="2">
    <location>
        <begin position="41"/>
        <end position="61"/>
    </location>
</feature>
<dbReference type="RefSeq" id="XP_047776081.1">
    <property type="nucleotide sequence ID" value="XM_047916925.1"/>
</dbReference>
<comment type="caution">
    <text evidence="3">The sequence shown here is derived from an EMBL/GenBank/DDBJ whole genome shotgun (WGS) entry which is preliminary data.</text>
</comment>
<evidence type="ECO:0000256" key="2">
    <source>
        <dbReference type="SAM" id="Phobius"/>
    </source>
</evidence>
<proteinExistence type="predicted"/>
<accession>A0ABQ8K7T1</accession>
<dbReference type="Proteomes" id="UP000814176">
    <property type="component" value="Unassembled WGS sequence"/>
</dbReference>
<gene>
    <name evidence="3" type="ORF">C8Q71DRAFT_197597</name>
</gene>
<keyword evidence="2" id="KW-0812">Transmembrane</keyword>
<feature type="region of interest" description="Disordered" evidence="1">
    <location>
        <begin position="1"/>
        <end position="38"/>
    </location>
</feature>
<sequence>MSVSSASSPIGGGDYAKRPKGFPSRIPGAAPQPIRAQGGSWSTMAAGMGIVAAGLLSFYYAQFSIQGKRTPMTVKNLTEIPTWQLRHAQQVEGAVAGLELPKHIDDNYTRFTPDFRPNAEASLPLPGRNLHGRRVVSDVLSALHGKGHADNDGNPRRIPQPAMTKRQEGHMYTKNSDYVDGYKPTHKVR</sequence>
<organism evidence="3 4">
    <name type="scientific">Rhodofomes roseus</name>
    <dbReference type="NCBI Taxonomy" id="34475"/>
    <lineage>
        <taxon>Eukaryota</taxon>
        <taxon>Fungi</taxon>
        <taxon>Dikarya</taxon>
        <taxon>Basidiomycota</taxon>
        <taxon>Agaricomycotina</taxon>
        <taxon>Agaricomycetes</taxon>
        <taxon>Polyporales</taxon>
        <taxon>Rhodofomes</taxon>
    </lineage>
</organism>
<dbReference type="GeneID" id="71997657"/>